<keyword evidence="2" id="KW-1185">Reference proteome</keyword>
<name>A0A7M2WRY4_9BACT</name>
<evidence type="ECO:0000313" key="1">
    <source>
        <dbReference type="EMBL" id="QOV88034.1"/>
    </source>
</evidence>
<sequence>MFDPNPDPFADPALADLVAKKLLAGADHAWELQQPPDFDPIESAERFMNLAQSVQTIVGEDCPLELWPAIREATFHGELVLPTAVLVEPTSAVIRASNFANLIAILDDDRTVKPQVLAQLRRRFERAGYRFIPALPLRRAYNGHHRGTQQFRRWADRLFGYL</sequence>
<dbReference type="KEGG" id="hbs:IPV69_17415"/>
<dbReference type="EMBL" id="CP063458">
    <property type="protein sequence ID" value="QOV88034.1"/>
    <property type="molecule type" value="Genomic_DNA"/>
</dbReference>
<protein>
    <submittedName>
        <fullName evidence="1">Uncharacterized protein</fullName>
    </submittedName>
</protein>
<gene>
    <name evidence="1" type="ORF">IPV69_17415</name>
</gene>
<organism evidence="1 2">
    <name type="scientific">Humisphaera borealis</name>
    <dbReference type="NCBI Taxonomy" id="2807512"/>
    <lineage>
        <taxon>Bacteria</taxon>
        <taxon>Pseudomonadati</taxon>
        <taxon>Planctomycetota</taxon>
        <taxon>Phycisphaerae</taxon>
        <taxon>Tepidisphaerales</taxon>
        <taxon>Tepidisphaeraceae</taxon>
        <taxon>Humisphaera</taxon>
    </lineage>
</organism>
<evidence type="ECO:0000313" key="2">
    <source>
        <dbReference type="Proteomes" id="UP000593765"/>
    </source>
</evidence>
<accession>A0A7M2WRY4</accession>
<dbReference type="RefSeq" id="WP_206290998.1">
    <property type="nucleotide sequence ID" value="NZ_CP063458.1"/>
</dbReference>
<reference evidence="1 2" key="1">
    <citation type="submission" date="2020-10" db="EMBL/GenBank/DDBJ databases">
        <title>Wide distribution of Phycisphaera-like planctomycetes from WD2101 soil group in peatlands and genome analysis of the first cultivated representative.</title>
        <authorList>
            <person name="Dedysh S.N."/>
            <person name="Beletsky A.V."/>
            <person name="Ivanova A."/>
            <person name="Kulichevskaya I.S."/>
            <person name="Suzina N.E."/>
            <person name="Philippov D.A."/>
            <person name="Rakitin A.L."/>
            <person name="Mardanov A.V."/>
            <person name="Ravin N.V."/>
        </authorList>
    </citation>
    <scope>NUCLEOTIDE SEQUENCE [LARGE SCALE GENOMIC DNA]</scope>
    <source>
        <strain evidence="1 2">M1803</strain>
    </source>
</reference>
<proteinExistence type="predicted"/>
<dbReference type="AlphaFoldDB" id="A0A7M2WRY4"/>
<dbReference type="Proteomes" id="UP000593765">
    <property type="component" value="Chromosome"/>
</dbReference>